<dbReference type="InterPro" id="IPR012675">
    <property type="entry name" value="Beta-grasp_dom_sf"/>
</dbReference>
<gene>
    <name evidence="1" type="ORF">J2Z34_002119</name>
</gene>
<sequence length="76" mass="7982">MDVTIRLSGLLASAAGYKRTTIEFGEGVTAGEVFMALGIPVSGDWVRISINGVLSDRKHVLKDGDEILYFPVGGGG</sequence>
<dbReference type="SUPFAM" id="SSF54285">
    <property type="entry name" value="MoaD/ThiS"/>
    <property type="match status" value="1"/>
</dbReference>
<proteinExistence type="predicted"/>
<protein>
    <submittedName>
        <fullName evidence="1">Molybdopterin converting factor small subunit</fullName>
    </submittedName>
</protein>
<evidence type="ECO:0000313" key="2">
    <source>
        <dbReference type="Proteomes" id="UP001519271"/>
    </source>
</evidence>
<dbReference type="InterPro" id="IPR016155">
    <property type="entry name" value="Mopterin_synth/thiamin_S_b"/>
</dbReference>
<keyword evidence="2" id="KW-1185">Reference proteome</keyword>
<dbReference type="Proteomes" id="UP001519271">
    <property type="component" value="Unassembled WGS sequence"/>
</dbReference>
<dbReference type="InterPro" id="IPR003749">
    <property type="entry name" value="ThiS/MoaD-like"/>
</dbReference>
<reference evidence="1 2" key="1">
    <citation type="submission" date="2021-03" db="EMBL/GenBank/DDBJ databases">
        <title>Genomic Encyclopedia of Type Strains, Phase IV (KMG-IV): sequencing the most valuable type-strain genomes for metagenomic binning, comparative biology and taxonomic classification.</title>
        <authorList>
            <person name="Goeker M."/>
        </authorList>
    </citation>
    <scope>NUCLEOTIDE SEQUENCE [LARGE SCALE GENOMIC DNA]</scope>
    <source>
        <strain evidence="1 2">DSM 6139</strain>
    </source>
</reference>
<evidence type="ECO:0000313" key="1">
    <source>
        <dbReference type="EMBL" id="MBP1919629.1"/>
    </source>
</evidence>
<dbReference type="EMBL" id="JAGGKC010000017">
    <property type="protein sequence ID" value="MBP1919629.1"/>
    <property type="molecule type" value="Genomic_DNA"/>
</dbReference>
<dbReference type="RefSeq" id="WP_209459824.1">
    <property type="nucleotide sequence ID" value="NZ_JAGGKC010000017.1"/>
</dbReference>
<organism evidence="1 2">
    <name type="scientific">Youngiibacter multivorans</name>
    <dbReference type="NCBI Taxonomy" id="937251"/>
    <lineage>
        <taxon>Bacteria</taxon>
        <taxon>Bacillati</taxon>
        <taxon>Bacillota</taxon>
        <taxon>Clostridia</taxon>
        <taxon>Eubacteriales</taxon>
        <taxon>Clostridiaceae</taxon>
        <taxon>Youngiibacter</taxon>
    </lineage>
</organism>
<name>A0ABS4G515_9CLOT</name>
<accession>A0ABS4G515</accession>
<comment type="caution">
    <text evidence="1">The sequence shown here is derived from an EMBL/GenBank/DDBJ whole genome shotgun (WGS) entry which is preliminary data.</text>
</comment>
<dbReference type="Gene3D" id="3.10.20.30">
    <property type="match status" value="1"/>
</dbReference>
<dbReference type="Pfam" id="PF02597">
    <property type="entry name" value="ThiS"/>
    <property type="match status" value="1"/>
</dbReference>